<dbReference type="InterPro" id="IPR017642">
    <property type="entry name" value="DNA_S_mod_DndB"/>
</dbReference>
<gene>
    <name evidence="1" type="ORF">SAMN04489759_104350</name>
</gene>
<reference evidence="2" key="1">
    <citation type="submission" date="2016-10" db="EMBL/GenBank/DDBJ databases">
        <authorList>
            <person name="Varghese N."/>
            <person name="Submissions S."/>
        </authorList>
    </citation>
    <scope>NUCLEOTIDE SEQUENCE [LARGE SCALE GENOMIC DNA]</scope>
    <source>
        <strain evidence="2">DSM 16477</strain>
    </source>
</reference>
<dbReference type="CDD" id="cd16413">
    <property type="entry name" value="DGQHR_domain"/>
    <property type="match status" value="1"/>
</dbReference>
<dbReference type="EMBL" id="FNBP01000004">
    <property type="protein sequence ID" value="SDG08750.1"/>
    <property type="molecule type" value="Genomic_DNA"/>
</dbReference>
<dbReference type="Pfam" id="PF14072">
    <property type="entry name" value="DndB"/>
    <property type="match status" value="1"/>
</dbReference>
<dbReference type="RefSeq" id="WP_093741856.1">
    <property type="nucleotide sequence ID" value="NZ_FNBP01000004.1"/>
</dbReference>
<evidence type="ECO:0000313" key="2">
    <source>
        <dbReference type="Proteomes" id="UP000199399"/>
    </source>
</evidence>
<dbReference type="AlphaFoldDB" id="A0A1G7RFD3"/>
<protein>
    <submittedName>
        <fullName evidence="1">DGQHR domain-containing protein</fullName>
    </submittedName>
</protein>
<sequence>MNTESIRVSAIKVTQPIGELFVARIASKQLSKLAKSDIRRITSRDVEKMSGIQRGLSDKRVADIAKYIETVDSSFPNAFILNLNTAYLNNAPKPIDSGCDDGSSIYCFDIAMDDEAFKIIDGQHRLSGFEKADVETFDLIVAFFIDLPIEDQAYLFSTINVTQQKVNKSLVYDLFDVSETRSPQRTAHLITKALNTDEDSPLYRRIKLLGIAPKFEDEVLYRAPLSQGAVASRIADLISSDPMGDRDIYKRGQEIKLAGNEAEKGLVFRRFFAEDKDWAILKILKSYFRAVSDAFPDLWAQQDNPLSKTIGYGALMSLLVDAYKDGAAKGDLSFDYFQGLMQRIKNASGNDAGSPLNFDAFPAAGSGESKLYRKLKEWSGLGAAAESSA</sequence>
<accession>A0A1G7RFD3</accession>
<dbReference type="NCBIfam" id="TIGR03187">
    <property type="entry name" value="DGQHR"/>
    <property type="match status" value="1"/>
</dbReference>
<keyword evidence="2" id="KW-1185">Reference proteome</keyword>
<dbReference type="InterPro" id="IPR017601">
    <property type="entry name" value="DGQHR-contain_dom"/>
</dbReference>
<dbReference type="OrthoDB" id="9789139at2"/>
<proteinExistence type="predicted"/>
<evidence type="ECO:0000313" key="1">
    <source>
        <dbReference type="EMBL" id="SDG08750.1"/>
    </source>
</evidence>
<dbReference type="STRING" id="218672.SAMN04489759_104350"/>
<organism evidence="1 2">
    <name type="scientific">Sulfitobacter delicatus</name>
    <dbReference type="NCBI Taxonomy" id="218672"/>
    <lineage>
        <taxon>Bacteria</taxon>
        <taxon>Pseudomonadati</taxon>
        <taxon>Pseudomonadota</taxon>
        <taxon>Alphaproteobacteria</taxon>
        <taxon>Rhodobacterales</taxon>
        <taxon>Roseobacteraceae</taxon>
        <taxon>Sulfitobacter</taxon>
    </lineage>
</organism>
<dbReference type="Proteomes" id="UP000199399">
    <property type="component" value="Unassembled WGS sequence"/>
</dbReference>
<name>A0A1G7RFD3_9RHOB</name>